<dbReference type="Gene3D" id="1.20.1560.10">
    <property type="entry name" value="ABC transporter type 1, transmembrane domain"/>
    <property type="match status" value="1"/>
</dbReference>
<dbReference type="Pfam" id="PF00005">
    <property type="entry name" value="ABC_tran"/>
    <property type="match status" value="1"/>
</dbReference>
<dbReference type="CDD" id="cd18603">
    <property type="entry name" value="ABC_6TM_MRP1_2_3_6_D2_like"/>
    <property type="match status" value="1"/>
</dbReference>
<reference evidence="14" key="1">
    <citation type="submission" date="2010-08" db="EMBL/GenBank/DDBJ databases">
        <authorList>
            <consortium name="Caenorhabditis japonica Sequencing Consortium"/>
            <person name="Wilson R.K."/>
        </authorList>
    </citation>
    <scope>NUCLEOTIDE SEQUENCE [LARGE SCALE GENOMIC DNA]</scope>
    <source>
        <strain evidence="14">DF5081</strain>
    </source>
</reference>
<dbReference type="EnsemblMetazoa" id="CJA40286.1">
    <property type="protein sequence ID" value="CJA40286.1"/>
    <property type="gene ID" value="WBGene00216134"/>
</dbReference>
<keyword evidence="4" id="KW-0677">Repeat</keyword>
<evidence type="ECO:0000256" key="2">
    <source>
        <dbReference type="ARBA" id="ARBA00022448"/>
    </source>
</evidence>
<dbReference type="CDD" id="cd03250">
    <property type="entry name" value="ABCC_MRP_domain1"/>
    <property type="match status" value="1"/>
</dbReference>
<dbReference type="InterPro" id="IPR017871">
    <property type="entry name" value="ABC_transporter-like_CS"/>
</dbReference>
<evidence type="ECO:0008006" key="15">
    <source>
        <dbReference type="Google" id="ProtNLM"/>
    </source>
</evidence>
<dbReference type="Pfam" id="PF00664">
    <property type="entry name" value="ABC_membrane"/>
    <property type="match status" value="1"/>
</dbReference>
<evidence type="ECO:0000256" key="6">
    <source>
        <dbReference type="ARBA" id="ARBA00022840"/>
    </source>
</evidence>
<dbReference type="InterPro" id="IPR003439">
    <property type="entry name" value="ABC_transporter-like_ATP-bd"/>
</dbReference>
<feature type="transmembrane region" description="Helical" evidence="10">
    <location>
        <begin position="397"/>
        <end position="416"/>
    </location>
</feature>
<feature type="transmembrane region" description="Helical" evidence="10">
    <location>
        <begin position="322"/>
        <end position="346"/>
    </location>
</feature>
<comment type="subcellular location">
    <subcellularLocation>
        <location evidence="1">Membrane</location>
        <topology evidence="1">Multi-pass membrane protein</topology>
    </subcellularLocation>
</comment>
<evidence type="ECO:0000256" key="4">
    <source>
        <dbReference type="ARBA" id="ARBA00022737"/>
    </source>
</evidence>
<dbReference type="PROSITE" id="PS50893">
    <property type="entry name" value="ABC_TRANSPORTER_2"/>
    <property type="match status" value="1"/>
</dbReference>
<dbReference type="FunFam" id="3.40.50.300:FF:000997">
    <property type="entry name" value="Multidrug resistance-associated protein 1"/>
    <property type="match status" value="1"/>
</dbReference>
<dbReference type="PROSITE" id="PS50929">
    <property type="entry name" value="ABC_TM1F"/>
    <property type="match status" value="1"/>
</dbReference>
<dbReference type="Gene3D" id="3.40.50.300">
    <property type="entry name" value="P-loop containing nucleotide triphosphate hydrolases"/>
    <property type="match status" value="1"/>
</dbReference>
<dbReference type="PANTHER" id="PTHR24223">
    <property type="entry name" value="ATP-BINDING CASSETTE SUB-FAMILY C"/>
    <property type="match status" value="1"/>
</dbReference>
<evidence type="ECO:0000259" key="11">
    <source>
        <dbReference type="PROSITE" id="PS50893"/>
    </source>
</evidence>
<dbReference type="GO" id="GO:0016887">
    <property type="term" value="F:ATP hydrolysis activity"/>
    <property type="evidence" value="ECO:0007669"/>
    <property type="project" value="InterPro"/>
</dbReference>
<evidence type="ECO:0000256" key="10">
    <source>
        <dbReference type="SAM" id="Phobius"/>
    </source>
</evidence>
<evidence type="ECO:0000256" key="9">
    <source>
        <dbReference type="SAM" id="MobiDB-lite"/>
    </source>
</evidence>
<sequence length="492" mass="55254">MCFSPKTFDLKGRIGVNGRVAYVPQQPWIQNMTLRDNITFGRPFDRKRYDQVLHACALKADIKILPAGDRTEIGEKGINLSGGQKARVSLARAVYQNLDVYLLDDPLSAVDAHVGRHIFEKVIGPNGILREKTRILVTHGLTFTKFADEILVMHDGRLEETGTFDALMKKRGVFFDFMEEYKSSSDSDTNSETSDDFDEIGGEKDDYVNPEDVVLTVTNDLDESVKTPELTTQISTLSSPEKSPVTDEKLIKKEAVAQGSVEIATYHLYVKAAGYSFSIAFIAFFILYTTFQTLRSFWLSAWSDEYDPDSPSAHPMAIGWRLGVYGALGCVEVGSFFLALILLVFVGQRASKNLHGPLIHNLMRSPMSFYDTTPLGRILNRCAKDIETIDMQLPMNFRYLVMCALQVVFTLLVIIISTPLFAAVILPLGIIYLIVLKYYVPTSRQLKRLESVYRSPIYSHFGETIQGAASIRAFNKLFGGDLGAFWQLYYPE</sequence>
<feature type="domain" description="ABC transporter" evidence="11">
    <location>
        <begin position="1"/>
        <end position="180"/>
    </location>
</feature>
<dbReference type="FunFam" id="1.20.1560.10:FF:000013">
    <property type="entry name" value="ABC transporter C family member 2"/>
    <property type="match status" value="1"/>
</dbReference>
<evidence type="ECO:0000259" key="12">
    <source>
        <dbReference type="PROSITE" id="PS50929"/>
    </source>
</evidence>
<keyword evidence="2" id="KW-0813">Transport</keyword>
<dbReference type="SUPFAM" id="SSF52540">
    <property type="entry name" value="P-loop containing nucleoside triphosphate hydrolases"/>
    <property type="match status" value="1"/>
</dbReference>
<dbReference type="GO" id="GO:0016020">
    <property type="term" value="C:membrane"/>
    <property type="evidence" value="ECO:0007669"/>
    <property type="project" value="UniProtKB-SubCell"/>
</dbReference>
<keyword evidence="7 10" id="KW-1133">Transmembrane helix</keyword>
<keyword evidence="8 10" id="KW-0472">Membrane</keyword>
<name>A0A8R1ETX6_CAEJA</name>
<evidence type="ECO:0000313" key="14">
    <source>
        <dbReference type="Proteomes" id="UP000005237"/>
    </source>
</evidence>
<feature type="transmembrane region" description="Helical" evidence="10">
    <location>
        <begin position="422"/>
        <end position="440"/>
    </location>
</feature>
<dbReference type="GO" id="GO:0140359">
    <property type="term" value="F:ABC-type transporter activity"/>
    <property type="evidence" value="ECO:0007669"/>
    <property type="project" value="InterPro"/>
</dbReference>
<dbReference type="AlphaFoldDB" id="A0A8R1ETX6"/>
<evidence type="ECO:0000256" key="8">
    <source>
        <dbReference type="ARBA" id="ARBA00023136"/>
    </source>
</evidence>
<dbReference type="InterPro" id="IPR036640">
    <property type="entry name" value="ABC1_TM_sf"/>
</dbReference>
<protein>
    <recommendedName>
        <fullName evidence="15">ABC transmembrane type-1 domain-containing protein</fullName>
    </recommendedName>
</protein>
<keyword evidence="6" id="KW-0067">ATP-binding</keyword>
<keyword evidence="5" id="KW-0547">Nucleotide-binding</keyword>
<dbReference type="InterPro" id="IPR050173">
    <property type="entry name" value="ABC_transporter_C-like"/>
</dbReference>
<accession>A0A8R1ETX6</accession>
<dbReference type="SUPFAM" id="SSF90123">
    <property type="entry name" value="ABC transporter transmembrane region"/>
    <property type="match status" value="1"/>
</dbReference>
<dbReference type="InterPro" id="IPR027417">
    <property type="entry name" value="P-loop_NTPase"/>
</dbReference>
<evidence type="ECO:0000256" key="7">
    <source>
        <dbReference type="ARBA" id="ARBA00022989"/>
    </source>
</evidence>
<feature type="region of interest" description="Disordered" evidence="9">
    <location>
        <begin position="183"/>
        <end position="202"/>
    </location>
</feature>
<evidence type="ECO:0000256" key="5">
    <source>
        <dbReference type="ARBA" id="ARBA00022741"/>
    </source>
</evidence>
<evidence type="ECO:0000256" key="3">
    <source>
        <dbReference type="ARBA" id="ARBA00022692"/>
    </source>
</evidence>
<dbReference type="PROSITE" id="PS00211">
    <property type="entry name" value="ABC_TRANSPORTER_1"/>
    <property type="match status" value="1"/>
</dbReference>
<feature type="domain" description="ABC transmembrane type-1" evidence="12">
    <location>
        <begin position="279"/>
        <end position="475"/>
    </location>
</feature>
<dbReference type="GO" id="GO:0005524">
    <property type="term" value="F:ATP binding"/>
    <property type="evidence" value="ECO:0007669"/>
    <property type="project" value="UniProtKB-KW"/>
</dbReference>
<dbReference type="InterPro" id="IPR011527">
    <property type="entry name" value="ABC1_TM_dom"/>
</dbReference>
<keyword evidence="3 10" id="KW-0812">Transmembrane</keyword>
<proteinExistence type="predicted"/>
<organism evidence="13 14">
    <name type="scientific">Caenorhabditis japonica</name>
    <dbReference type="NCBI Taxonomy" id="281687"/>
    <lineage>
        <taxon>Eukaryota</taxon>
        <taxon>Metazoa</taxon>
        <taxon>Ecdysozoa</taxon>
        <taxon>Nematoda</taxon>
        <taxon>Chromadorea</taxon>
        <taxon>Rhabditida</taxon>
        <taxon>Rhabditina</taxon>
        <taxon>Rhabditomorpha</taxon>
        <taxon>Rhabditoidea</taxon>
        <taxon>Rhabditidae</taxon>
        <taxon>Peloderinae</taxon>
        <taxon>Caenorhabditis</taxon>
    </lineage>
</organism>
<evidence type="ECO:0000256" key="1">
    <source>
        <dbReference type="ARBA" id="ARBA00004141"/>
    </source>
</evidence>
<dbReference type="Proteomes" id="UP000005237">
    <property type="component" value="Unassembled WGS sequence"/>
</dbReference>
<dbReference type="PANTHER" id="PTHR24223:SF434">
    <property type="entry name" value="MULTIDRUG RESISTANCE PROTEIN MRP-7"/>
    <property type="match status" value="1"/>
</dbReference>
<reference evidence="13" key="2">
    <citation type="submission" date="2022-06" db="UniProtKB">
        <authorList>
            <consortium name="EnsemblMetazoa"/>
        </authorList>
    </citation>
    <scope>IDENTIFICATION</scope>
    <source>
        <strain evidence="13">DF5081</strain>
    </source>
</reference>
<evidence type="ECO:0000313" key="13">
    <source>
        <dbReference type="EnsemblMetazoa" id="CJA40286.1"/>
    </source>
</evidence>
<feature type="transmembrane region" description="Helical" evidence="10">
    <location>
        <begin position="272"/>
        <end position="291"/>
    </location>
</feature>
<keyword evidence="14" id="KW-1185">Reference proteome</keyword>